<accession>A0AAE4CB28</accession>
<dbReference type="AlphaFoldDB" id="A0AAE4CB28"/>
<sequence>MEDVRSICRGVHASRWELTAAGRRYTATLVPAAARAALEAGLAALDRLGASGIAAGAAERTLQGGLHTETGTGLLALCRRAEGRPLDPADPVDARWWGAVLGTAHRALDEFFHPGLQANASWHGLDPDAPHLSAETRDAVARAVAAVTRLCVTDRLTYGVLHRDPWAPLFLIDPATGRTGLLGWGPAGTGPLVYDLAAAVLAADGAEAEAELVDAYARAGPVPRDEIEAALPVLIELRRAALAARRPVSRGTPGASPATGPSR</sequence>
<evidence type="ECO:0000313" key="4">
    <source>
        <dbReference type="Proteomes" id="UP001183643"/>
    </source>
</evidence>
<feature type="domain" description="Aminoglycoside phosphotransferase" evidence="2">
    <location>
        <begin position="5"/>
        <end position="220"/>
    </location>
</feature>
<dbReference type="EMBL" id="JAVDYB010000001">
    <property type="protein sequence ID" value="MDR7278231.1"/>
    <property type="molecule type" value="Genomic_DNA"/>
</dbReference>
<dbReference type="RefSeq" id="WP_310371024.1">
    <property type="nucleotide sequence ID" value="NZ_JAVDYB010000001.1"/>
</dbReference>
<dbReference type="InterPro" id="IPR011009">
    <property type="entry name" value="Kinase-like_dom_sf"/>
</dbReference>
<dbReference type="Gene3D" id="3.90.1200.10">
    <property type="match status" value="1"/>
</dbReference>
<keyword evidence="3" id="KW-0808">Transferase</keyword>
<dbReference type="GO" id="GO:0004413">
    <property type="term" value="F:homoserine kinase activity"/>
    <property type="evidence" value="ECO:0007669"/>
    <property type="project" value="UniProtKB-EC"/>
</dbReference>
<dbReference type="Pfam" id="PF01636">
    <property type="entry name" value="APH"/>
    <property type="match status" value="1"/>
</dbReference>
<reference evidence="3" key="1">
    <citation type="submission" date="2023-07" db="EMBL/GenBank/DDBJ databases">
        <title>Sequencing the genomes of 1000 actinobacteria strains.</title>
        <authorList>
            <person name="Klenk H.-P."/>
        </authorList>
    </citation>
    <scope>NUCLEOTIDE SEQUENCE</scope>
    <source>
        <strain evidence="3">DSM 44707</strain>
    </source>
</reference>
<organism evidence="3 4">
    <name type="scientific">Catenuloplanes atrovinosus</name>
    <dbReference type="NCBI Taxonomy" id="137266"/>
    <lineage>
        <taxon>Bacteria</taxon>
        <taxon>Bacillati</taxon>
        <taxon>Actinomycetota</taxon>
        <taxon>Actinomycetes</taxon>
        <taxon>Micromonosporales</taxon>
        <taxon>Micromonosporaceae</taxon>
        <taxon>Catenuloplanes</taxon>
    </lineage>
</organism>
<dbReference type="SUPFAM" id="SSF56112">
    <property type="entry name" value="Protein kinase-like (PK-like)"/>
    <property type="match status" value="1"/>
</dbReference>
<dbReference type="Proteomes" id="UP001183643">
    <property type="component" value="Unassembled WGS sequence"/>
</dbReference>
<keyword evidence="3" id="KW-0418">Kinase</keyword>
<comment type="caution">
    <text evidence="3">The sequence shown here is derived from an EMBL/GenBank/DDBJ whole genome shotgun (WGS) entry which is preliminary data.</text>
</comment>
<keyword evidence="4" id="KW-1185">Reference proteome</keyword>
<dbReference type="InterPro" id="IPR002575">
    <property type="entry name" value="Aminoglycoside_PTrfase"/>
</dbReference>
<name>A0AAE4CB28_9ACTN</name>
<evidence type="ECO:0000259" key="2">
    <source>
        <dbReference type="Pfam" id="PF01636"/>
    </source>
</evidence>
<gene>
    <name evidence="3" type="ORF">J2S41_005009</name>
</gene>
<protein>
    <submittedName>
        <fullName evidence="3">Homoserine kinase type II</fullName>
        <ecNumber evidence="3">2.7.1.39</ecNumber>
    </submittedName>
</protein>
<proteinExistence type="predicted"/>
<evidence type="ECO:0000313" key="3">
    <source>
        <dbReference type="EMBL" id="MDR7278231.1"/>
    </source>
</evidence>
<evidence type="ECO:0000256" key="1">
    <source>
        <dbReference type="SAM" id="MobiDB-lite"/>
    </source>
</evidence>
<dbReference type="EC" id="2.7.1.39" evidence="3"/>
<feature type="region of interest" description="Disordered" evidence="1">
    <location>
        <begin position="244"/>
        <end position="263"/>
    </location>
</feature>